<protein>
    <submittedName>
        <fullName evidence="1">Uncharacterized protein</fullName>
    </submittedName>
</protein>
<comment type="caution">
    <text evidence="1">The sequence shown here is derived from an EMBL/GenBank/DDBJ whole genome shotgun (WGS) entry which is preliminary data.</text>
</comment>
<gene>
    <name evidence="1" type="ORF">CARN4_2717</name>
</gene>
<sequence>MIGRRASLAVTSAGLLLLALAAAPRRQDSQVVLDEYVRAMGSLAMPTASICNYSISQAGPVQIEQQHLLYRQGDLVRDSLLSSQGIPVRAKSIVIAHRADRYAIDRLAPTLHDYEVLFLSAHKVGASFEYRYQATALAPSSRFSITGFTIASGRFLPSAIAFTSSANGVRGHGAVLYHGVGQYWVPYEVYVTGSVHGKPANERIAWSNCRFPRSLPETTFRVPQPLPSATLPPI</sequence>
<proteinExistence type="predicted"/>
<evidence type="ECO:0000313" key="1">
    <source>
        <dbReference type="EMBL" id="CBI03061.1"/>
    </source>
</evidence>
<reference evidence="1" key="1">
    <citation type="submission" date="2009-10" db="EMBL/GenBank/DDBJ databases">
        <title>Diversity of trophic interactions inside an arsenic-rich microbial ecosystem.</title>
        <authorList>
            <person name="Bertin P.N."/>
            <person name="Heinrich-Salmeron A."/>
            <person name="Pelletier E."/>
            <person name="Goulhen-Chollet F."/>
            <person name="Arsene-Ploetze F."/>
            <person name="Gallien S."/>
            <person name="Calteau A."/>
            <person name="Vallenet D."/>
            <person name="Casiot C."/>
            <person name="Chane-Woon-Ming B."/>
            <person name="Giloteaux L."/>
            <person name="Barakat M."/>
            <person name="Bonnefoy V."/>
            <person name="Bruneel O."/>
            <person name="Chandler M."/>
            <person name="Cleiss J."/>
            <person name="Duran R."/>
            <person name="Elbaz-Poulichet F."/>
            <person name="Fonknechten N."/>
            <person name="Lauga B."/>
            <person name="Mornico D."/>
            <person name="Ortet P."/>
            <person name="Schaeffer C."/>
            <person name="Siguier P."/>
            <person name="Alexander Thil Smith A."/>
            <person name="Van Dorsselaer A."/>
            <person name="Weissenbach J."/>
            <person name="Medigue C."/>
            <person name="Le Paslier D."/>
        </authorList>
    </citation>
    <scope>NUCLEOTIDE SEQUENCE</scope>
</reference>
<name>E6Q786_9ZZZZ</name>
<dbReference type="EMBL" id="CABO01000049">
    <property type="protein sequence ID" value="CBI03061.1"/>
    <property type="molecule type" value="Genomic_DNA"/>
</dbReference>
<organism evidence="1">
    <name type="scientific">mine drainage metagenome</name>
    <dbReference type="NCBI Taxonomy" id="410659"/>
    <lineage>
        <taxon>unclassified sequences</taxon>
        <taxon>metagenomes</taxon>
        <taxon>ecological metagenomes</taxon>
    </lineage>
</organism>
<dbReference type="AlphaFoldDB" id="E6Q786"/>
<accession>E6Q786</accession>